<proteinExistence type="predicted"/>
<dbReference type="Proteomes" id="UP000439903">
    <property type="component" value="Unassembled WGS sequence"/>
</dbReference>
<keyword evidence="2" id="KW-0808">Transferase</keyword>
<organism evidence="2 3">
    <name type="scientific">Gigaspora margarita</name>
    <dbReference type="NCBI Taxonomy" id="4874"/>
    <lineage>
        <taxon>Eukaryota</taxon>
        <taxon>Fungi</taxon>
        <taxon>Fungi incertae sedis</taxon>
        <taxon>Mucoromycota</taxon>
        <taxon>Glomeromycotina</taxon>
        <taxon>Glomeromycetes</taxon>
        <taxon>Diversisporales</taxon>
        <taxon>Gigasporaceae</taxon>
        <taxon>Gigaspora</taxon>
    </lineage>
</organism>
<dbReference type="PROSITE" id="PS50011">
    <property type="entry name" value="PROTEIN_KINASE_DOM"/>
    <property type="match status" value="1"/>
</dbReference>
<evidence type="ECO:0000313" key="2">
    <source>
        <dbReference type="EMBL" id="KAF0400043.1"/>
    </source>
</evidence>
<keyword evidence="2" id="KW-0418">Kinase</keyword>
<keyword evidence="3" id="KW-1185">Reference proteome</keyword>
<dbReference type="InterPro" id="IPR001245">
    <property type="entry name" value="Ser-Thr/Tyr_kinase_cat_dom"/>
</dbReference>
<dbReference type="GO" id="GO:0005524">
    <property type="term" value="F:ATP binding"/>
    <property type="evidence" value="ECO:0007669"/>
    <property type="project" value="InterPro"/>
</dbReference>
<dbReference type="InterPro" id="IPR011009">
    <property type="entry name" value="Kinase-like_dom_sf"/>
</dbReference>
<dbReference type="SUPFAM" id="SSF56112">
    <property type="entry name" value="Protein kinase-like (PK-like)"/>
    <property type="match status" value="1"/>
</dbReference>
<reference evidence="2 3" key="1">
    <citation type="journal article" date="2019" name="Environ. Microbiol.">
        <title>At the nexus of three kingdoms: the genome of the mycorrhizal fungus Gigaspora margarita provides insights into plant, endobacterial and fungal interactions.</title>
        <authorList>
            <person name="Venice F."/>
            <person name="Ghignone S."/>
            <person name="Salvioli di Fossalunga A."/>
            <person name="Amselem J."/>
            <person name="Novero M."/>
            <person name="Xianan X."/>
            <person name="Sedzielewska Toro K."/>
            <person name="Morin E."/>
            <person name="Lipzen A."/>
            <person name="Grigoriev I.V."/>
            <person name="Henrissat B."/>
            <person name="Martin F.M."/>
            <person name="Bonfante P."/>
        </authorList>
    </citation>
    <scope>NUCLEOTIDE SEQUENCE [LARGE SCALE GENOMIC DNA]</scope>
    <source>
        <strain evidence="2 3">BEG34</strain>
    </source>
</reference>
<gene>
    <name evidence="2" type="ORF">F8M41_009620</name>
</gene>
<sequence>MIFEDLSIKTSDPFKELLKETSTINKFIDYDEFKNIRLIGSGSFGSTYQAVIETFNIDVTLKSVENIDVITVKEILNEINLYKDFIHDNIIKFYGITKKEGHQYLLVQEYADSGTITTYLQNNFYKLNWEHKLNLAQQLINGIKFMHEKEIIHGNLHSNNILVHKDNIKITDIGFFGQLPDVFSLSSNKFPKTLRYIDPQCLQYEEYKVSKKSDIYSLGILLWEISSGYPPFETINGTDDPSELMITILYGVREKFIEGTPIPYAILYNDCWQKDPVRRPNIQETSLSFEQLKTESIHKGNGVIKNNLFFNNVISNSSYTIQADLDQLMHNYKALDMGIGTEIDEEKAFLCYRNAAEDP</sequence>
<dbReference type="PANTHER" id="PTHR44329:SF6">
    <property type="entry name" value="RECEPTOR-INTERACTING SERINE_THREONINE-PROTEIN KINASE 1"/>
    <property type="match status" value="1"/>
</dbReference>
<dbReference type="EMBL" id="WTPW01002044">
    <property type="protein sequence ID" value="KAF0400043.1"/>
    <property type="molecule type" value="Genomic_DNA"/>
</dbReference>
<dbReference type="Pfam" id="PF07714">
    <property type="entry name" value="PK_Tyr_Ser-Thr"/>
    <property type="match status" value="1"/>
</dbReference>
<protein>
    <submittedName>
        <fullName evidence="2">Kinase-like domain-containing protein</fullName>
    </submittedName>
</protein>
<dbReference type="GO" id="GO:0004674">
    <property type="term" value="F:protein serine/threonine kinase activity"/>
    <property type="evidence" value="ECO:0007669"/>
    <property type="project" value="TreeGrafter"/>
</dbReference>
<accession>A0A8H3X249</accession>
<comment type="caution">
    <text evidence="2">The sequence shown here is derived from an EMBL/GenBank/DDBJ whole genome shotgun (WGS) entry which is preliminary data.</text>
</comment>
<evidence type="ECO:0000259" key="1">
    <source>
        <dbReference type="PROSITE" id="PS50011"/>
    </source>
</evidence>
<dbReference type="PRINTS" id="PR00109">
    <property type="entry name" value="TYRKINASE"/>
</dbReference>
<dbReference type="OrthoDB" id="2401974at2759"/>
<dbReference type="PANTHER" id="PTHR44329">
    <property type="entry name" value="SERINE/THREONINE-PROTEIN KINASE TNNI3K-RELATED"/>
    <property type="match status" value="1"/>
</dbReference>
<dbReference type="AlphaFoldDB" id="A0A8H3X249"/>
<feature type="domain" description="Protein kinase" evidence="1">
    <location>
        <begin position="33"/>
        <end position="292"/>
    </location>
</feature>
<dbReference type="Gene3D" id="1.10.510.10">
    <property type="entry name" value="Transferase(Phosphotransferase) domain 1"/>
    <property type="match status" value="1"/>
</dbReference>
<evidence type="ECO:0000313" key="3">
    <source>
        <dbReference type="Proteomes" id="UP000439903"/>
    </source>
</evidence>
<dbReference type="InterPro" id="IPR000719">
    <property type="entry name" value="Prot_kinase_dom"/>
</dbReference>
<name>A0A8H3X249_GIGMA</name>
<dbReference type="InterPro" id="IPR051681">
    <property type="entry name" value="Ser/Thr_Kinases-Pseudokinases"/>
</dbReference>